<dbReference type="Proteomes" id="UP000291084">
    <property type="component" value="Chromosome 1"/>
</dbReference>
<evidence type="ECO:0000313" key="1">
    <source>
        <dbReference type="EMBL" id="BAT76460.1"/>
    </source>
</evidence>
<evidence type="ECO:0000313" key="2">
    <source>
        <dbReference type="Proteomes" id="UP000291084"/>
    </source>
</evidence>
<reference evidence="1 2" key="1">
    <citation type="journal article" date="2015" name="Sci. Rep.">
        <title>The power of single molecule real-time sequencing technology in the de novo assembly of a eukaryotic genome.</title>
        <authorList>
            <person name="Sakai H."/>
            <person name="Naito K."/>
            <person name="Ogiso-Tanaka E."/>
            <person name="Takahashi Y."/>
            <person name="Iseki K."/>
            <person name="Muto C."/>
            <person name="Satou K."/>
            <person name="Teruya K."/>
            <person name="Shiroma A."/>
            <person name="Shimoji M."/>
            <person name="Hirano T."/>
            <person name="Itoh T."/>
            <person name="Kaga A."/>
            <person name="Tomooka N."/>
        </authorList>
    </citation>
    <scope>NUCLEOTIDE SEQUENCE [LARGE SCALE GENOMIC DNA]</scope>
    <source>
        <strain evidence="2">cv. Shumari</strain>
    </source>
</reference>
<sequence>MVYKYQFEIYGTMRKKVVKILLLLFHQYIISNYLIRKVKRGPWKKDVLIEMPPAAPLAQKKLFLQDKKSREIDILHPHA</sequence>
<name>A0A0S3R762_PHAAN</name>
<proteinExistence type="predicted"/>
<organism evidence="1 2">
    <name type="scientific">Vigna angularis var. angularis</name>
    <dbReference type="NCBI Taxonomy" id="157739"/>
    <lineage>
        <taxon>Eukaryota</taxon>
        <taxon>Viridiplantae</taxon>
        <taxon>Streptophyta</taxon>
        <taxon>Embryophyta</taxon>
        <taxon>Tracheophyta</taxon>
        <taxon>Spermatophyta</taxon>
        <taxon>Magnoliopsida</taxon>
        <taxon>eudicotyledons</taxon>
        <taxon>Gunneridae</taxon>
        <taxon>Pentapetalae</taxon>
        <taxon>rosids</taxon>
        <taxon>fabids</taxon>
        <taxon>Fabales</taxon>
        <taxon>Fabaceae</taxon>
        <taxon>Papilionoideae</taxon>
        <taxon>50 kb inversion clade</taxon>
        <taxon>NPAAA clade</taxon>
        <taxon>indigoferoid/millettioid clade</taxon>
        <taxon>Phaseoleae</taxon>
        <taxon>Vigna</taxon>
    </lineage>
</organism>
<gene>
    <name evidence="1" type="primary">Vigan.01G446800</name>
    <name evidence="1" type="ORF">VIGAN_01446800</name>
</gene>
<protein>
    <submittedName>
        <fullName evidence="1">Uncharacterized protein</fullName>
    </submittedName>
</protein>
<dbReference type="AlphaFoldDB" id="A0A0S3R762"/>
<dbReference type="EMBL" id="AP015034">
    <property type="protein sequence ID" value="BAT76460.1"/>
    <property type="molecule type" value="Genomic_DNA"/>
</dbReference>
<accession>A0A0S3R762</accession>
<keyword evidence="2" id="KW-1185">Reference proteome</keyword>